<evidence type="ECO:0000313" key="2">
    <source>
        <dbReference type="EMBL" id="MBB5512945.1"/>
    </source>
</evidence>
<keyword evidence="1" id="KW-1133">Transmembrane helix</keyword>
<feature type="transmembrane region" description="Helical" evidence="1">
    <location>
        <begin position="100"/>
        <end position="119"/>
    </location>
</feature>
<name>A0A7W8X031_9MICC</name>
<dbReference type="Proteomes" id="UP000580797">
    <property type="component" value="Unassembled WGS sequence"/>
</dbReference>
<proteinExistence type="predicted"/>
<evidence type="ECO:0000313" key="3">
    <source>
        <dbReference type="Proteomes" id="UP000580797"/>
    </source>
</evidence>
<feature type="transmembrane region" description="Helical" evidence="1">
    <location>
        <begin position="61"/>
        <end position="79"/>
    </location>
</feature>
<dbReference type="EMBL" id="JACHDR010000001">
    <property type="protein sequence ID" value="MBB5512945.1"/>
    <property type="molecule type" value="Genomic_DNA"/>
</dbReference>
<sequence length="157" mass="16604">MTDERSARPNPQQAQQALDTVAESHRALAPFVRSPGWLYPAQGVGMSLFIIGLVLFTSHGWATVALGTSIIIFCVLPVLQTERSRVILDVYTHPGSRVLGLLYLAGFAVLVTGALVVHALSGGEWAAYVAGLLALALTLVCGPAMDKKLAASIRASH</sequence>
<organism evidence="2 3">
    <name type="scientific">Neomicrococcus aestuarii</name>
    <dbReference type="NCBI Taxonomy" id="556325"/>
    <lineage>
        <taxon>Bacteria</taxon>
        <taxon>Bacillati</taxon>
        <taxon>Actinomycetota</taxon>
        <taxon>Actinomycetes</taxon>
        <taxon>Micrococcales</taxon>
        <taxon>Micrococcaceae</taxon>
        <taxon>Neomicrococcus</taxon>
    </lineage>
</organism>
<protein>
    <submittedName>
        <fullName evidence="2">Uncharacterized protein</fullName>
    </submittedName>
</protein>
<accession>A0A7W8X031</accession>
<keyword evidence="1" id="KW-0472">Membrane</keyword>
<reference evidence="2 3" key="1">
    <citation type="submission" date="2020-08" db="EMBL/GenBank/DDBJ databases">
        <title>Sequencing the genomes of 1000 actinobacteria strains.</title>
        <authorList>
            <person name="Klenk H.-P."/>
        </authorList>
    </citation>
    <scope>NUCLEOTIDE SEQUENCE [LARGE SCALE GENOMIC DNA]</scope>
    <source>
        <strain evidence="2 3">DSM 105783</strain>
    </source>
</reference>
<dbReference type="AlphaFoldDB" id="A0A7W8X031"/>
<feature type="transmembrane region" description="Helical" evidence="1">
    <location>
        <begin position="125"/>
        <end position="145"/>
    </location>
</feature>
<evidence type="ECO:0000256" key="1">
    <source>
        <dbReference type="SAM" id="Phobius"/>
    </source>
</evidence>
<dbReference type="RefSeq" id="WP_183665080.1">
    <property type="nucleotide sequence ID" value="NZ_BAAARH010000021.1"/>
</dbReference>
<feature type="transmembrane region" description="Helical" evidence="1">
    <location>
        <begin position="36"/>
        <end position="55"/>
    </location>
</feature>
<gene>
    <name evidence="2" type="ORF">HD598_001632</name>
</gene>
<keyword evidence="1" id="KW-0812">Transmembrane</keyword>
<comment type="caution">
    <text evidence="2">The sequence shown here is derived from an EMBL/GenBank/DDBJ whole genome shotgun (WGS) entry which is preliminary data.</text>
</comment>